<feature type="domain" description="Autotransporter" evidence="2">
    <location>
        <begin position="511"/>
        <end position="782"/>
    </location>
</feature>
<dbReference type="Pfam" id="PF03212">
    <property type="entry name" value="Pertactin"/>
    <property type="match status" value="1"/>
</dbReference>
<dbReference type="Gene3D" id="2.40.128.130">
    <property type="entry name" value="Autotransporter beta-domain"/>
    <property type="match status" value="1"/>
</dbReference>
<dbReference type="Pfam" id="PF03797">
    <property type="entry name" value="Autotransporter"/>
    <property type="match status" value="1"/>
</dbReference>
<evidence type="ECO:0000256" key="1">
    <source>
        <dbReference type="ARBA" id="ARBA00022729"/>
    </source>
</evidence>
<dbReference type="SMART" id="SM00869">
    <property type="entry name" value="Autotransporter"/>
    <property type="match status" value="1"/>
</dbReference>
<dbReference type="InterPro" id="IPR036709">
    <property type="entry name" value="Autotransporte_beta_dom_sf"/>
</dbReference>
<dbReference type="InterPro" id="IPR051551">
    <property type="entry name" value="Autotransporter_adhesion"/>
</dbReference>
<dbReference type="PANTHER" id="PTHR35037">
    <property type="entry name" value="C-TERMINAL REGION OF AIDA-LIKE PROTEIN"/>
    <property type="match status" value="1"/>
</dbReference>
<dbReference type="PRINTS" id="PR01484">
    <property type="entry name" value="PRTACTNFAMLY"/>
</dbReference>
<dbReference type="NCBIfam" id="TIGR01414">
    <property type="entry name" value="autotrans_barl"/>
    <property type="match status" value="1"/>
</dbReference>
<dbReference type="PANTHER" id="PTHR35037:SF7">
    <property type="entry name" value="AUTOTRANSPORTER"/>
    <property type="match status" value="1"/>
</dbReference>
<dbReference type="InterPro" id="IPR012332">
    <property type="entry name" value="Autotransporter_pectin_lyase_C"/>
</dbReference>
<dbReference type="HOGENOM" id="CLU_343123_0_0_4"/>
<proteinExistence type="predicted"/>
<dbReference type="Gene3D" id="2.160.20.20">
    <property type="match status" value="1"/>
</dbReference>
<evidence type="ECO:0000313" key="4">
    <source>
        <dbReference type="Proteomes" id="UP000005089"/>
    </source>
</evidence>
<dbReference type="EMBL" id="GG658170">
    <property type="protein sequence ID" value="EEO29424.1"/>
    <property type="molecule type" value="Genomic_DNA"/>
</dbReference>
<dbReference type="SUPFAM" id="SSF103515">
    <property type="entry name" value="Autotransporter"/>
    <property type="match status" value="1"/>
</dbReference>
<keyword evidence="1" id="KW-0732">Signal</keyword>
<keyword evidence="4" id="KW-1185">Reference proteome</keyword>
<dbReference type="SUPFAM" id="SSF51126">
    <property type="entry name" value="Pectin lyase-like"/>
    <property type="match status" value="1"/>
</dbReference>
<dbReference type="InterPro" id="IPR003991">
    <property type="entry name" value="Pertactin_virulence_factor"/>
</dbReference>
<dbReference type="PROSITE" id="PS51208">
    <property type="entry name" value="AUTOTRANSPORTER"/>
    <property type="match status" value="1"/>
</dbReference>
<dbReference type="Proteomes" id="UP000005089">
    <property type="component" value="Unassembled WGS sequence"/>
</dbReference>
<reference evidence="3 4" key="1">
    <citation type="submission" date="2009-02" db="EMBL/GenBank/DDBJ databases">
        <title>The Genome Sequence of Oxalobacter formigenes OXCC13.</title>
        <authorList>
            <consortium name="The Broad Institute Genome Sequencing Platform"/>
            <person name="Ward D."/>
            <person name="Young S.K."/>
            <person name="Kodira C.D."/>
            <person name="Zeng Q."/>
            <person name="Koehrsen M."/>
            <person name="Alvarado L."/>
            <person name="Berlin A."/>
            <person name="Borenstein D."/>
            <person name="Chen Z."/>
            <person name="Engels R."/>
            <person name="Freedman E."/>
            <person name="Gellesch M."/>
            <person name="Goldberg J."/>
            <person name="Griggs A."/>
            <person name="Gujja S."/>
            <person name="Heiman D."/>
            <person name="Hepburn T."/>
            <person name="Howarth C."/>
            <person name="Jen D."/>
            <person name="Larson L."/>
            <person name="Lewis B."/>
            <person name="Mehta T."/>
            <person name="Park D."/>
            <person name="Pearson M."/>
            <person name="Roberts A."/>
            <person name="Saif S."/>
            <person name="Shea T."/>
            <person name="Shenoy N."/>
            <person name="Sisk P."/>
            <person name="Stolte C."/>
            <person name="Sykes S."/>
            <person name="Walk T."/>
            <person name="White J."/>
            <person name="Yandava C."/>
            <person name="Allison M.J."/>
            <person name="Lander E."/>
            <person name="Nusbaum C."/>
            <person name="Galagan J."/>
            <person name="Birren B."/>
        </authorList>
    </citation>
    <scope>NUCLEOTIDE SEQUENCE [LARGE SCALE GENOMIC DNA]</scope>
    <source>
        <strain evidence="3 4">OXCC13</strain>
    </source>
</reference>
<organism evidence="3 4">
    <name type="scientific">Oxalobacter formigenes OXCC13</name>
    <dbReference type="NCBI Taxonomy" id="556269"/>
    <lineage>
        <taxon>Bacteria</taxon>
        <taxon>Pseudomonadati</taxon>
        <taxon>Pseudomonadota</taxon>
        <taxon>Betaproteobacteria</taxon>
        <taxon>Burkholderiales</taxon>
        <taxon>Oxalobacteraceae</taxon>
        <taxon>Oxalobacter</taxon>
    </lineage>
</organism>
<dbReference type="InterPro" id="IPR011050">
    <property type="entry name" value="Pectin_lyase_fold/virulence"/>
</dbReference>
<protein>
    <submittedName>
        <fullName evidence="3">Outer membrane autotransporter barrel domain protein</fullName>
    </submittedName>
</protein>
<dbReference type="InterPro" id="IPR004899">
    <property type="entry name" value="Pertactin_central"/>
</dbReference>
<accession>C3X898</accession>
<dbReference type="eggNOG" id="COG3468">
    <property type="taxonomic scope" value="Bacteria"/>
</dbReference>
<dbReference type="AlphaFoldDB" id="C3X898"/>
<dbReference type="InterPro" id="IPR005546">
    <property type="entry name" value="Autotransporte_beta"/>
</dbReference>
<dbReference type="STRING" id="847.BRW83_1794"/>
<gene>
    <name evidence="3" type="ORF">OFBG_00452</name>
</gene>
<dbReference type="GO" id="GO:0019867">
    <property type="term" value="C:outer membrane"/>
    <property type="evidence" value="ECO:0007669"/>
    <property type="project" value="InterPro"/>
</dbReference>
<evidence type="ECO:0000259" key="2">
    <source>
        <dbReference type="PROSITE" id="PS51208"/>
    </source>
</evidence>
<evidence type="ECO:0000313" key="3">
    <source>
        <dbReference type="EMBL" id="EEO29424.1"/>
    </source>
</evidence>
<name>C3X898_OXAFO</name>
<sequence length="782" mass="84170">MTVESENIGIDASVAKGGAVYLLAYHVPGTHTDLSLTARETVHLNGDSYGTYTYGNNTLDIAGKNVDIGGNKYGMYAAGTDAMHDNTVTVTANDTLAVNGVSGGLYNKQGNLSLHGKNVNITASNGHGIWSVQKDSATSSATTVKGDETIFVQGTGYDAVYSNDATVGLESPTINIKADQYGMRVDGANGQLTASGTTVSVVSKNSSLIASDNGTLHVNADTVSLTSDMEAVWAEGGTVNISGKNIRIAGDTDSATVYAGSSGQAKINTSSGGTFTMTGNLYAEDNGAITLSLPTAQSVLTGWAIDSETGNVNDTVTRSAPVSGRIDLTMNGGTWNMMEKQGSSNRISSLTADGGTVNMRYSTAQPFSDLYIRNLSGNNALFMVDTDIENDQSDRIIMETATGAHKIDVRATGAEPSREAMSNFIVRQDSGNATFSLANPGQKVDAGVWFYKLANRNSSDTSGAQEWFLQRTNERTPTTDSVLGLSGVAGSYAMWYGQLSDLRERLGEIRNRNGSDGIWARTFAERDKLDGLAGTDFSQHLYGISAGVDHLYKHDANNEWLFGLRGQYTSASQDMDGQYGGSGNAHSYGLAAYATWKHASGWYADTVVTWDQFRQDIDTRMTDGTPVSGKFRTHGAGLSLETGKYIPFGNDLFIEPQAQLAYYKIQGADFAMSNGMQVRHDNVDSLTGRLGLVFGRKWTDRQNRFAQPYLKAGVIHEFRGDQKANVNNETFTDSLKGTRVYYGAGIDWQFSRMARLYGEIERENGDHVSRPWSVSAGLRFEF</sequence>
<dbReference type="InterPro" id="IPR006315">
    <property type="entry name" value="OM_autotransptr_brl_dom"/>
</dbReference>